<dbReference type="Gene3D" id="3.30.2180.10">
    <property type="entry name" value="ATP12-like"/>
    <property type="match status" value="1"/>
</dbReference>
<comment type="similarity">
    <text evidence="1">Belongs to the ATP12 family.</text>
</comment>
<evidence type="ECO:0000256" key="3">
    <source>
        <dbReference type="ARBA" id="ARBA00023186"/>
    </source>
</evidence>
<name>A0A9X1YF57_9PROT</name>
<dbReference type="RefSeq" id="WP_248669582.1">
    <property type="nucleotide sequence ID" value="NZ_JALPRX010000128.1"/>
</dbReference>
<comment type="caution">
    <text evidence="4">The sequence shown here is derived from an EMBL/GenBank/DDBJ whole genome shotgun (WGS) entry which is preliminary data.</text>
</comment>
<dbReference type="EMBL" id="JALPRX010000128">
    <property type="protein sequence ID" value="MCK8787532.1"/>
    <property type="molecule type" value="Genomic_DNA"/>
</dbReference>
<protein>
    <submittedName>
        <fullName evidence="4">Chaperone, ATP12</fullName>
    </submittedName>
</protein>
<keyword evidence="2" id="KW-0809">Transit peptide</keyword>
<dbReference type="GO" id="GO:0043461">
    <property type="term" value="P:proton-transporting ATP synthase complex assembly"/>
    <property type="evidence" value="ECO:0007669"/>
    <property type="project" value="InterPro"/>
</dbReference>
<dbReference type="PANTHER" id="PTHR21013">
    <property type="entry name" value="ATP SYNTHASE MITOCHONDRIAL F1 COMPLEX ASSEMBLY FACTOR 2/ATP12 PROTEIN, MITOCHONDRIAL PRECURSOR"/>
    <property type="match status" value="1"/>
</dbReference>
<proteinExistence type="inferred from homology"/>
<evidence type="ECO:0000256" key="2">
    <source>
        <dbReference type="ARBA" id="ARBA00022946"/>
    </source>
</evidence>
<keyword evidence="5" id="KW-1185">Reference proteome</keyword>
<dbReference type="SUPFAM" id="SSF160909">
    <property type="entry name" value="ATP12-like"/>
    <property type="match status" value="1"/>
</dbReference>
<dbReference type="InterPro" id="IPR042272">
    <property type="entry name" value="ATP12_ATP_synth-F1-assembly_N"/>
</dbReference>
<organism evidence="4 5">
    <name type="scientific">Roseomonas acroporae</name>
    <dbReference type="NCBI Taxonomy" id="2937791"/>
    <lineage>
        <taxon>Bacteria</taxon>
        <taxon>Pseudomonadati</taxon>
        <taxon>Pseudomonadota</taxon>
        <taxon>Alphaproteobacteria</taxon>
        <taxon>Acetobacterales</taxon>
        <taxon>Roseomonadaceae</taxon>
        <taxon>Roseomonas</taxon>
    </lineage>
</organism>
<keyword evidence="3" id="KW-0143">Chaperone</keyword>
<dbReference type="Proteomes" id="UP001139516">
    <property type="component" value="Unassembled WGS sequence"/>
</dbReference>
<dbReference type="InterPro" id="IPR011419">
    <property type="entry name" value="ATP12_ATP_synth-F1-assembly"/>
</dbReference>
<dbReference type="PANTHER" id="PTHR21013:SF10">
    <property type="entry name" value="ATP SYNTHASE MITOCHONDRIAL F1 COMPLEX ASSEMBLY FACTOR 2"/>
    <property type="match status" value="1"/>
</dbReference>
<evidence type="ECO:0000256" key="1">
    <source>
        <dbReference type="ARBA" id="ARBA00008231"/>
    </source>
</evidence>
<evidence type="ECO:0000313" key="5">
    <source>
        <dbReference type="Proteomes" id="UP001139516"/>
    </source>
</evidence>
<gene>
    <name evidence="4" type="ORF">M0638_24485</name>
</gene>
<dbReference type="AlphaFoldDB" id="A0A9X1YF57"/>
<dbReference type="Gene3D" id="1.10.3580.10">
    <property type="entry name" value="ATP12 ATPase"/>
    <property type="match status" value="1"/>
</dbReference>
<sequence length="232" mass="24126">MKRFWTGAEAAPCDGGFRVLLDGRPMRLPGGAPLLVADRMLALALAEEWQAAGGGKGGEMSFEDVPLTRLVGTAQDRIAPDPAPTVAALARYGASDLLCYRSDDPELAARQAAAWQPLLDWASLHHGAPLLVTTGIMPVAQPPESLAALHRAVAALPPVALAALGVAVPALGSLVLGLALQAGRLDDVAAHALASMDETYQEERWGVDEPAAAARAKRGEDVALAARLLRLA</sequence>
<dbReference type="Pfam" id="PF07542">
    <property type="entry name" value="ATP12"/>
    <property type="match status" value="1"/>
</dbReference>
<evidence type="ECO:0000313" key="4">
    <source>
        <dbReference type="EMBL" id="MCK8787532.1"/>
    </source>
</evidence>
<accession>A0A9X1YF57</accession>
<reference evidence="4" key="1">
    <citation type="submission" date="2022-04" db="EMBL/GenBank/DDBJ databases">
        <title>Roseomonas acroporae sp. nov., isolated from coral Acropora digitifera.</title>
        <authorList>
            <person name="Sun H."/>
        </authorList>
    </citation>
    <scope>NUCLEOTIDE SEQUENCE</scope>
    <source>
        <strain evidence="4">NAR14</strain>
    </source>
</reference>
<dbReference type="InterPro" id="IPR023335">
    <property type="entry name" value="ATP12_ortho_dom_sf"/>
</dbReference>